<proteinExistence type="predicted"/>
<keyword evidence="1" id="KW-0812">Transmembrane</keyword>
<reference evidence="2 3" key="1">
    <citation type="submission" date="2019-07" db="EMBL/GenBank/DDBJ databases">
        <authorList>
            <person name="Li J."/>
        </authorList>
    </citation>
    <scope>NUCLEOTIDE SEQUENCE [LARGE SCALE GENOMIC DNA]</scope>
    <source>
        <strain evidence="2 3">TKL69</strain>
    </source>
</reference>
<keyword evidence="1" id="KW-0472">Membrane</keyword>
<accession>A0A516KI97</accession>
<organism evidence="2 3">
    <name type="scientific">Radiobacillus deserti</name>
    <dbReference type="NCBI Taxonomy" id="2594883"/>
    <lineage>
        <taxon>Bacteria</taxon>
        <taxon>Bacillati</taxon>
        <taxon>Bacillota</taxon>
        <taxon>Bacilli</taxon>
        <taxon>Bacillales</taxon>
        <taxon>Bacillaceae</taxon>
        <taxon>Radiobacillus</taxon>
    </lineage>
</organism>
<evidence type="ECO:0000313" key="2">
    <source>
        <dbReference type="EMBL" id="QDP41120.1"/>
    </source>
</evidence>
<protein>
    <submittedName>
        <fullName evidence="2">Uncharacterized protein</fullName>
    </submittedName>
</protein>
<dbReference type="KEGG" id="aqt:FN924_13525"/>
<name>A0A516KI97_9BACI</name>
<dbReference type="AlphaFoldDB" id="A0A516KI97"/>
<dbReference type="Proteomes" id="UP000315215">
    <property type="component" value="Chromosome"/>
</dbReference>
<sequence length="83" mass="9636">MYFVLFFLTGALVGFLLRSYAGEKVGQISKIVIRYMFFASMGLMVLGLFTAYIIVFYVGVYLFLFVLGLYVMRNILIYYQSNH</sequence>
<evidence type="ECO:0000313" key="3">
    <source>
        <dbReference type="Proteomes" id="UP000315215"/>
    </source>
</evidence>
<evidence type="ECO:0000256" key="1">
    <source>
        <dbReference type="SAM" id="Phobius"/>
    </source>
</evidence>
<gene>
    <name evidence="2" type="ORF">FN924_13525</name>
</gene>
<keyword evidence="1" id="KW-1133">Transmembrane helix</keyword>
<dbReference type="EMBL" id="CP041666">
    <property type="protein sequence ID" value="QDP41120.1"/>
    <property type="molecule type" value="Genomic_DNA"/>
</dbReference>
<keyword evidence="3" id="KW-1185">Reference proteome</keyword>
<feature type="transmembrane region" description="Helical" evidence="1">
    <location>
        <begin position="37"/>
        <end position="70"/>
    </location>
</feature>